<reference evidence="1 2" key="1">
    <citation type="submission" date="2016-03" db="EMBL/GenBank/DDBJ databases">
        <title>Spore heat resistance.</title>
        <authorList>
            <person name="Boekhorst J."/>
            <person name="Berendsen E.M."/>
            <person name="Wells-Bennik M.H."/>
            <person name="Kuipers O.P."/>
        </authorList>
    </citation>
    <scope>NUCLEOTIDE SEQUENCE [LARGE SCALE GENOMIC DNA]</scope>
    <source>
        <strain evidence="1 2">GS8</strain>
    </source>
</reference>
<gene>
    <name evidence="1" type="ORF">GS8_2557</name>
</gene>
<protein>
    <submittedName>
        <fullName evidence="1">Uncharacterized protein</fullName>
    </submittedName>
</protein>
<keyword evidence="2" id="KW-1185">Reference proteome</keyword>
<proteinExistence type="predicted"/>
<comment type="caution">
    <text evidence="1">The sequence shown here is derived from an EMBL/GenBank/DDBJ whole genome shotgun (WGS) entry which is preliminary data.</text>
</comment>
<name>A0ABQ7HDY1_GEOSE</name>
<dbReference type="EMBL" id="LUCS01000028">
    <property type="protein sequence ID" value="KAF6510400.1"/>
    <property type="molecule type" value="Genomic_DNA"/>
</dbReference>
<evidence type="ECO:0000313" key="2">
    <source>
        <dbReference type="Proteomes" id="UP000773850"/>
    </source>
</evidence>
<accession>A0ABQ7HDY1</accession>
<organism evidence="1 2">
    <name type="scientific">Geobacillus stearothermophilus</name>
    <name type="common">Bacillus stearothermophilus</name>
    <dbReference type="NCBI Taxonomy" id="1422"/>
    <lineage>
        <taxon>Bacteria</taxon>
        <taxon>Bacillati</taxon>
        <taxon>Bacillota</taxon>
        <taxon>Bacilli</taxon>
        <taxon>Bacillales</taxon>
        <taxon>Anoxybacillaceae</taxon>
        <taxon>Geobacillus</taxon>
    </lineage>
</organism>
<dbReference type="Proteomes" id="UP000773850">
    <property type="component" value="Unassembled WGS sequence"/>
</dbReference>
<evidence type="ECO:0000313" key="1">
    <source>
        <dbReference type="EMBL" id="KAF6510400.1"/>
    </source>
</evidence>
<sequence length="44" mass="4806">MANRQKPNVFISRLGSVRQAAAQPSLPSLRMDACKKGRRAGHPC</sequence>